<evidence type="ECO:0000313" key="3">
    <source>
        <dbReference type="EMBL" id="PCK27826.1"/>
    </source>
</evidence>
<evidence type="ECO:0000313" key="4">
    <source>
        <dbReference type="Proteomes" id="UP000230886"/>
    </source>
</evidence>
<dbReference type="Proteomes" id="UP000230886">
    <property type="component" value="Unassembled WGS sequence"/>
</dbReference>
<dbReference type="EMBL" id="NOVD01000004">
    <property type="protein sequence ID" value="PCK27826.1"/>
    <property type="molecule type" value="Genomic_DNA"/>
</dbReference>
<name>A0A2A5JEN0_RHOSG</name>
<dbReference type="AlphaFoldDB" id="A0A2A5JEN0"/>
<protein>
    <recommendedName>
        <fullName evidence="2">Helix-turn-helix domain-containing protein</fullName>
    </recommendedName>
</protein>
<sequence>MTTTEQRRHIPPDEVFTIDEAALRLRCSPTYYREQLRSQKWPGRKIANKWRVTEADIKETLEIVYSDPIFRPRPDPVSARPGTRRRYERHNRRK</sequence>
<comment type="caution">
    <text evidence="3">The sequence shown here is derived from an EMBL/GenBank/DDBJ whole genome shotgun (WGS) entry which is preliminary data.</text>
</comment>
<dbReference type="Pfam" id="PF12728">
    <property type="entry name" value="HTH_17"/>
    <property type="match status" value="1"/>
</dbReference>
<evidence type="ECO:0000256" key="1">
    <source>
        <dbReference type="SAM" id="MobiDB-lite"/>
    </source>
</evidence>
<dbReference type="InterPro" id="IPR041657">
    <property type="entry name" value="HTH_17"/>
</dbReference>
<evidence type="ECO:0000259" key="2">
    <source>
        <dbReference type="Pfam" id="PF12728"/>
    </source>
</evidence>
<feature type="region of interest" description="Disordered" evidence="1">
    <location>
        <begin position="71"/>
        <end position="94"/>
    </location>
</feature>
<organism evidence="3 4">
    <name type="scientific">Rhodococcus qingshengii</name>
    <dbReference type="NCBI Taxonomy" id="334542"/>
    <lineage>
        <taxon>Bacteria</taxon>
        <taxon>Bacillati</taxon>
        <taxon>Actinomycetota</taxon>
        <taxon>Actinomycetes</taxon>
        <taxon>Mycobacteriales</taxon>
        <taxon>Nocardiaceae</taxon>
        <taxon>Rhodococcus</taxon>
        <taxon>Rhodococcus erythropolis group</taxon>
    </lineage>
</organism>
<proteinExistence type="predicted"/>
<accession>A0A2A5JEN0</accession>
<gene>
    <name evidence="3" type="ORF">CHR55_10100</name>
</gene>
<feature type="domain" description="Helix-turn-helix" evidence="2">
    <location>
        <begin position="16"/>
        <end position="61"/>
    </location>
</feature>
<dbReference type="RefSeq" id="WP_099697371.1">
    <property type="nucleotide sequence ID" value="NZ_JARVLG010000205.1"/>
</dbReference>
<feature type="compositionally biased region" description="Basic residues" evidence="1">
    <location>
        <begin position="82"/>
        <end position="94"/>
    </location>
</feature>
<reference evidence="3 4" key="1">
    <citation type="submission" date="2017-07" db="EMBL/GenBank/DDBJ databases">
        <title>Draft sequence of Rhodococcus enclensis 23b-28.</title>
        <authorList>
            <person name="Besaury L."/>
            <person name="Sancelme M."/>
            <person name="Amato P."/>
            <person name="Lallement A."/>
            <person name="Delort A.-M."/>
        </authorList>
    </citation>
    <scope>NUCLEOTIDE SEQUENCE [LARGE SCALE GENOMIC DNA]</scope>
    <source>
        <strain evidence="3 4">23b-28</strain>
    </source>
</reference>